<dbReference type="InterPro" id="IPR003595">
    <property type="entry name" value="Tyr_Pase_cat"/>
</dbReference>
<name>A0A669BHL2_ORENI</name>
<dbReference type="GO" id="GO:0005886">
    <property type="term" value="C:plasma membrane"/>
    <property type="evidence" value="ECO:0007669"/>
    <property type="project" value="UniProtKB-SubCell"/>
</dbReference>
<keyword evidence="5 17" id="KW-0812">Transmembrane</keyword>
<dbReference type="FunFam" id="3.90.190.10:FF:000033">
    <property type="entry name" value="receptor-type tyrosine-protein phosphatase C isoform X1"/>
    <property type="match status" value="1"/>
</dbReference>
<dbReference type="CDD" id="cd14557">
    <property type="entry name" value="R-PTPc-C-1"/>
    <property type="match status" value="1"/>
</dbReference>
<keyword evidence="8" id="KW-0378">Hydrolase</keyword>
<evidence type="ECO:0000313" key="20">
    <source>
        <dbReference type="Ensembl" id="ENSONIP00000035006.1"/>
    </source>
</evidence>
<reference evidence="21" key="1">
    <citation type="submission" date="2012-01" db="EMBL/GenBank/DDBJ databases">
        <title>The Genome Sequence of Oreochromis niloticus (Nile Tilapia).</title>
        <authorList>
            <consortium name="Broad Institute Genome Assembly Team"/>
            <consortium name="Broad Institute Sequencing Platform"/>
            <person name="Di Palma F."/>
            <person name="Johnson J."/>
            <person name="Lander E.S."/>
            <person name="Lindblad-Toh K."/>
        </authorList>
    </citation>
    <scope>NUCLEOTIDE SEQUENCE [LARGE SCALE GENOMIC DNA]</scope>
</reference>
<feature type="region of interest" description="Disordered" evidence="16">
    <location>
        <begin position="810"/>
        <end position="878"/>
    </location>
</feature>
<evidence type="ECO:0000256" key="17">
    <source>
        <dbReference type="SAM" id="Phobius"/>
    </source>
</evidence>
<dbReference type="Ensembl" id="ENSONIT00000037753.1">
    <property type="protein sequence ID" value="ENSONIP00000035006.1"/>
    <property type="gene ID" value="ENSONIG00000010119.2"/>
</dbReference>
<evidence type="ECO:0000256" key="9">
    <source>
        <dbReference type="ARBA" id="ARBA00022912"/>
    </source>
</evidence>
<keyword evidence="9" id="KW-0904">Protein phosphatase</keyword>
<dbReference type="GeneTree" id="ENSGT00940000167793"/>
<dbReference type="GO" id="GO:0004725">
    <property type="term" value="F:protein tyrosine phosphatase activity"/>
    <property type="evidence" value="ECO:0007669"/>
    <property type="project" value="UniProtKB-EC"/>
</dbReference>
<evidence type="ECO:0000256" key="14">
    <source>
        <dbReference type="ARBA" id="ARBA00073601"/>
    </source>
</evidence>
<evidence type="ECO:0000256" key="15">
    <source>
        <dbReference type="ARBA" id="ARBA00078812"/>
    </source>
</evidence>
<keyword evidence="6" id="KW-0732">Signal</keyword>
<proteinExistence type="inferred from homology"/>
<organism evidence="20 21">
    <name type="scientific">Oreochromis niloticus</name>
    <name type="common">Nile tilapia</name>
    <name type="synonym">Tilapia nilotica</name>
    <dbReference type="NCBI Taxonomy" id="8128"/>
    <lineage>
        <taxon>Eukaryota</taxon>
        <taxon>Metazoa</taxon>
        <taxon>Chordata</taxon>
        <taxon>Craniata</taxon>
        <taxon>Vertebrata</taxon>
        <taxon>Euteleostomi</taxon>
        <taxon>Actinopterygii</taxon>
        <taxon>Neopterygii</taxon>
        <taxon>Teleostei</taxon>
        <taxon>Neoteleostei</taxon>
        <taxon>Acanthomorphata</taxon>
        <taxon>Ovalentaria</taxon>
        <taxon>Cichlomorphae</taxon>
        <taxon>Cichliformes</taxon>
        <taxon>Cichlidae</taxon>
        <taxon>African cichlids</taxon>
        <taxon>Pseudocrenilabrinae</taxon>
        <taxon>Oreochromini</taxon>
        <taxon>Oreochromis</taxon>
    </lineage>
</organism>
<keyword evidence="3" id="KW-1003">Cell membrane</keyword>
<feature type="region of interest" description="Disordered" evidence="16">
    <location>
        <begin position="586"/>
        <end position="613"/>
    </location>
</feature>
<reference evidence="20" key="2">
    <citation type="submission" date="2025-08" db="UniProtKB">
        <authorList>
            <consortium name="Ensembl"/>
        </authorList>
    </citation>
    <scope>IDENTIFICATION</scope>
</reference>
<dbReference type="SMART" id="SM00404">
    <property type="entry name" value="PTPc_motif"/>
    <property type="match status" value="2"/>
</dbReference>
<feature type="domain" description="Tyrosine-protein phosphatase" evidence="18">
    <location>
        <begin position="248"/>
        <end position="507"/>
    </location>
</feature>
<feature type="compositionally biased region" description="Acidic residues" evidence="16">
    <location>
        <begin position="592"/>
        <end position="611"/>
    </location>
</feature>
<dbReference type="InterPro" id="IPR016130">
    <property type="entry name" value="Tyr_Pase_AS"/>
</dbReference>
<evidence type="ECO:0000256" key="13">
    <source>
        <dbReference type="ARBA" id="ARBA00061377"/>
    </source>
</evidence>
<dbReference type="EC" id="3.1.3.48" evidence="2"/>
<keyword evidence="21" id="KW-1185">Reference proteome</keyword>
<dbReference type="InterPro" id="IPR029021">
    <property type="entry name" value="Prot-tyrosine_phosphatase-like"/>
</dbReference>
<dbReference type="PROSITE" id="PS50055">
    <property type="entry name" value="TYR_PHOSPHATASE_PTP"/>
    <property type="match status" value="2"/>
</dbReference>
<evidence type="ECO:0000256" key="4">
    <source>
        <dbReference type="ARBA" id="ARBA00022553"/>
    </source>
</evidence>
<dbReference type="InterPro" id="IPR000387">
    <property type="entry name" value="Tyr_Pase_dom"/>
</dbReference>
<comment type="subcellular location">
    <subcellularLocation>
        <location evidence="1">Cell membrane</location>
        <topology evidence="1">Single-pass type I membrane protein</topology>
    </subcellularLocation>
</comment>
<evidence type="ECO:0000256" key="2">
    <source>
        <dbReference type="ARBA" id="ARBA00013064"/>
    </source>
</evidence>
<evidence type="ECO:0000256" key="10">
    <source>
        <dbReference type="ARBA" id="ARBA00022989"/>
    </source>
</evidence>
<dbReference type="FunFam" id="3.90.190.10:FF:000042">
    <property type="entry name" value="receptor-type tyrosine-protein phosphatase C isoform X1"/>
    <property type="match status" value="1"/>
</dbReference>
<dbReference type="Proteomes" id="UP000005207">
    <property type="component" value="Linkage group LG17"/>
</dbReference>
<dbReference type="PANTHER" id="PTHR19134:SF539">
    <property type="entry name" value="RECEPTOR-TYPE TYROSINE-PROTEIN PHOSPHATASE C"/>
    <property type="match status" value="1"/>
</dbReference>
<comment type="similarity">
    <text evidence="13">Belongs to the protein-tyrosine phosphatase family. Receptor class 1/6 subfamily.</text>
</comment>
<keyword evidence="4" id="KW-0597">Phosphoprotein</keyword>
<evidence type="ECO:0000313" key="21">
    <source>
        <dbReference type="Proteomes" id="UP000005207"/>
    </source>
</evidence>
<evidence type="ECO:0000256" key="3">
    <source>
        <dbReference type="ARBA" id="ARBA00022475"/>
    </source>
</evidence>
<evidence type="ECO:0000256" key="6">
    <source>
        <dbReference type="ARBA" id="ARBA00022729"/>
    </source>
</evidence>
<reference evidence="20" key="3">
    <citation type="submission" date="2025-09" db="UniProtKB">
        <authorList>
            <consortium name="Ensembl"/>
        </authorList>
    </citation>
    <scope>IDENTIFICATION</scope>
</reference>
<evidence type="ECO:0000259" key="18">
    <source>
        <dbReference type="PROSITE" id="PS50055"/>
    </source>
</evidence>
<keyword evidence="11 17" id="KW-0472">Membrane</keyword>
<feature type="domain" description="Tyrosine-protein phosphatase" evidence="18">
    <location>
        <begin position="539"/>
        <end position="769"/>
    </location>
</feature>
<feature type="domain" description="Tyrosine specific protein phosphatases" evidence="19">
    <location>
        <begin position="427"/>
        <end position="498"/>
    </location>
</feature>
<sequence>VLSIEITPSRNYKISLTEEGRPQTGKEIQADHLNQTSVWIFGHLKPCTNYSLSVSFINDTGNEIFCHSAENNFRTDPMSEGDVKEETSCIPGYVCYGSDWDISSSISTPNNLSVVQCTNDKKTFCVRPANEDICSDLTVTFTSGECRASSFSFTESISVGTYERVHVYNDKAVIGFLVFLIILTSVALLFVIYKIYILKRRKSHDLGENIHLISTTNDEENLLLVEPIAAEVLLETYKRKLADEGRLFLAEFQSIPRIFSRYTVKEAKKSCNSVKNRYVDILPYDYNRVQLTTGNGEPGCDYINASFIDGFKESKKYIAAQGPKEETINDFWRMIWEQQSSIIVMVTRCEEGNRVKCAQYWPSPDRETELYEEFIVKLNSEDHYPDYTIRRLSLTNKREKNSEREVTHIQFMSWPDHGVPGEPHLLLKLRRRVNAFKNFFSGPIVVHCSAGVGRTGTYIGIDAMMEGLEAEGRVDIYGYVVRLRRQRCLMVQVEAQYILIHQALLEHNQFGETEISLSELHSAMNTLKEKNLDNEPTLMEEEFERLPTFKNWRTFNTGVTEENKQKNRSSSVIPYDFNRVFLKLDEGRSQDSDPDEDEEEEDSSDEEDEDSTQYINASHITGYWGCRAFIVAQTPLADTMGDFWSMIHQKKVYTVVMLSDSSEGDTDCIYWDKEKKSFGEIEVEVTSTDNSPNFIRRTMQIRHAKRKDRREINHFQFLKWTNKEVPEKPQDLTDMIKDIKQNCGTSKSQRNNPIVVHCESERDSTQRGRVIEQYQFIYDAVEAVFPVQNGEVKPVQASAADSVQIVNETKAAEQKEEVKAEEPASTTSNDQQAAAESTPLVSDGDKEEKKEEAEKEAPPTETTPLDDTSNGPTVTVEV</sequence>
<dbReference type="PROSITE" id="PS50056">
    <property type="entry name" value="TYR_PHOSPHATASE_2"/>
    <property type="match status" value="1"/>
</dbReference>
<dbReference type="Gene3D" id="3.90.190.10">
    <property type="entry name" value="Protein tyrosine phosphatase superfamily"/>
    <property type="match status" value="2"/>
</dbReference>
<evidence type="ECO:0000256" key="12">
    <source>
        <dbReference type="ARBA" id="ARBA00023180"/>
    </source>
</evidence>
<keyword evidence="10 17" id="KW-1133">Transmembrane helix</keyword>
<keyword evidence="12" id="KW-0325">Glycoprotein</keyword>
<evidence type="ECO:0000256" key="8">
    <source>
        <dbReference type="ARBA" id="ARBA00022801"/>
    </source>
</evidence>
<dbReference type="PRINTS" id="PR00700">
    <property type="entry name" value="PRTYPHPHTASE"/>
</dbReference>
<feature type="compositionally biased region" description="Basic and acidic residues" evidence="16">
    <location>
        <begin position="843"/>
        <end position="858"/>
    </location>
</feature>
<dbReference type="AlphaFoldDB" id="A0A669BHL2"/>
<dbReference type="InterPro" id="IPR000242">
    <property type="entry name" value="PTP_cat"/>
</dbReference>
<dbReference type="PROSITE" id="PS00383">
    <property type="entry name" value="TYR_PHOSPHATASE_1"/>
    <property type="match status" value="1"/>
</dbReference>
<evidence type="ECO:0000256" key="16">
    <source>
        <dbReference type="SAM" id="MobiDB-lite"/>
    </source>
</evidence>
<evidence type="ECO:0000256" key="5">
    <source>
        <dbReference type="ARBA" id="ARBA00022692"/>
    </source>
</evidence>
<dbReference type="PANTHER" id="PTHR19134">
    <property type="entry name" value="RECEPTOR-TYPE TYROSINE-PROTEIN PHOSPHATASE"/>
    <property type="match status" value="1"/>
</dbReference>
<evidence type="ECO:0000256" key="1">
    <source>
        <dbReference type="ARBA" id="ARBA00004251"/>
    </source>
</evidence>
<dbReference type="Pfam" id="PF00102">
    <property type="entry name" value="Y_phosphatase"/>
    <property type="match status" value="2"/>
</dbReference>
<evidence type="ECO:0000256" key="11">
    <source>
        <dbReference type="ARBA" id="ARBA00023136"/>
    </source>
</evidence>
<evidence type="ECO:0000256" key="7">
    <source>
        <dbReference type="ARBA" id="ARBA00022737"/>
    </source>
</evidence>
<feature type="compositionally biased region" description="Polar residues" evidence="16">
    <location>
        <begin position="824"/>
        <end position="835"/>
    </location>
</feature>
<dbReference type="SUPFAM" id="SSF52799">
    <property type="entry name" value="(Phosphotyrosine protein) phosphatases II"/>
    <property type="match status" value="2"/>
</dbReference>
<protein>
    <recommendedName>
        <fullName evidence="14">Receptor-type tyrosine-protein phosphatase C</fullName>
        <ecNumber evidence="2">3.1.3.48</ecNumber>
    </recommendedName>
    <alternativeName>
        <fullName evidence="15">Leukocyte common antigen</fullName>
    </alternativeName>
</protein>
<feature type="compositionally biased region" description="Basic and acidic residues" evidence="16">
    <location>
        <begin position="810"/>
        <end position="822"/>
    </location>
</feature>
<feature type="transmembrane region" description="Helical" evidence="17">
    <location>
        <begin position="172"/>
        <end position="193"/>
    </location>
</feature>
<accession>A0A669BHL2</accession>
<dbReference type="SMART" id="SM00194">
    <property type="entry name" value="PTPc"/>
    <property type="match status" value="2"/>
</dbReference>
<keyword evidence="7" id="KW-0677">Repeat</keyword>
<feature type="compositionally biased region" description="Polar residues" evidence="16">
    <location>
        <begin position="865"/>
        <end position="878"/>
    </location>
</feature>
<gene>
    <name evidence="20" type="primary">ptprc</name>
</gene>
<evidence type="ECO:0000259" key="19">
    <source>
        <dbReference type="PROSITE" id="PS50056"/>
    </source>
</evidence>
<dbReference type="InterPro" id="IPR050348">
    <property type="entry name" value="Protein-Tyr_Phosphatase"/>
</dbReference>